<dbReference type="AlphaFoldDB" id="A0A3E0TZR9"/>
<accession>A0A3E0TZR9</accession>
<evidence type="ECO:0000313" key="4">
    <source>
        <dbReference type="Proteomes" id="UP000256899"/>
    </source>
</evidence>
<dbReference type="Proteomes" id="UP000256899">
    <property type="component" value="Unassembled WGS sequence"/>
</dbReference>
<evidence type="ECO:0000313" key="3">
    <source>
        <dbReference type="EMBL" id="REL30148.1"/>
    </source>
</evidence>
<keyword evidence="4" id="KW-1185">Reference proteome</keyword>
<sequence>MKLFNFIAGIGLTCVGIVTLSSEVPVIITILLFIAGITILLTAIASTNKLNSRRRKIHKGYRSDNTGSNVSSHSHVHWQCDGSKSSSWGDSGGCSGDGGGGE</sequence>
<comment type="caution">
    <text evidence="3">The sequence shown here is derived from an EMBL/GenBank/DDBJ whole genome shotgun (WGS) entry which is preliminary data.</text>
</comment>
<keyword evidence="2" id="KW-1133">Transmembrane helix</keyword>
<feature type="transmembrane region" description="Helical" evidence="2">
    <location>
        <begin position="26"/>
        <end position="46"/>
    </location>
</feature>
<evidence type="ECO:0000256" key="2">
    <source>
        <dbReference type="SAM" id="Phobius"/>
    </source>
</evidence>
<feature type="region of interest" description="Disordered" evidence="1">
    <location>
        <begin position="60"/>
        <end position="102"/>
    </location>
</feature>
<name>A0A3E0TZR9_9GAMM</name>
<proteinExistence type="predicted"/>
<evidence type="ECO:0000256" key="1">
    <source>
        <dbReference type="SAM" id="MobiDB-lite"/>
    </source>
</evidence>
<dbReference type="RefSeq" id="WP_116014311.1">
    <property type="nucleotide sequence ID" value="NZ_QUOT01000001.1"/>
</dbReference>
<dbReference type="EMBL" id="QUOT01000001">
    <property type="protein sequence ID" value="REL30148.1"/>
    <property type="molecule type" value="Genomic_DNA"/>
</dbReference>
<reference evidence="4" key="1">
    <citation type="submission" date="2018-08" db="EMBL/GenBank/DDBJ databases">
        <title>Thalassotalea euphylliae genome.</title>
        <authorList>
            <person name="Summers S."/>
            <person name="Rice S.A."/>
            <person name="Freckelton M.L."/>
            <person name="Nedved B.T."/>
            <person name="Hadfield M.G."/>
        </authorList>
    </citation>
    <scope>NUCLEOTIDE SEQUENCE [LARGE SCALE GENOMIC DNA]</scope>
    <source>
        <strain evidence="4">H3</strain>
    </source>
</reference>
<feature type="compositionally biased region" description="Gly residues" evidence="1">
    <location>
        <begin position="90"/>
        <end position="102"/>
    </location>
</feature>
<keyword evidence="2" id="KW-0812">Transmembrane</keyword>
<gene>
    <name evidence="3" type="ORF">DXX94_05215</name>
</gene>
<organism evidence="3 4">
    <name type="scientific">Thalassotalea euphylliae</name>
    <dbReference type="NCBI Taxonomy" id="1655234"/>
    <lineage>
        <taxon>Bacteria</taxon>
        <taxon>Pseudomonadati</taxon>
        <taxon>Pseudomonadota</taxon>
        <taxon>Gammaproteobacteria</taxon>
        <taxon>Alteromonadales</taxon>
        <taxon>Colwelliaceae</taxon>
        <taxon>Thalassotalea</taxon>
    </lineage>
</organism>
<feature type="compositionally biased region" description="Polar residues" evidence="1">
    <location>
        <begin position="63"/>
        <end position="73"/>
    </location>
</feature>
<keyword evidence="2" id="KW-0472">Membrane</keyword>
<protein>
    <submittedName>
        <fullName evidence="3">Uncharacterized protein</fullName>
    </submittedName>
</protein>